<dbReference type="InterPro" id="IPR000182">
    <property type="entry name" value="GNAT_dom"/>
</dbReference>
<organism evidence="4 5">
    <name type="scientific">Hymenobacter daecheongensis DSM 21074</name>
    <dbReference type="NCBI Taxonomy" id="1121955"/>
    <lineage>
        <taxon>Bacteria</taxon>
        <taxon>Pseudomonadati</taxon>
        <taxon>Bacteroidota</taxon>
        <taxon>Cytophagia</taxon>
        <taxon>Cytophagales</taxon>
        <taxon>Hymenobacteraceae</taxon>
        <taxon>Hymenobacter</taxon>
    </lineage>
</organism>
<dbReference type="RefSeq" id="WP_073105214.1">
    <property type="nucleotide sequence ID" value="NZ_FQYN01000001.1"/>
</dbReference>
<evidence type="ECO:0000313" key="5">
    <source>
        <dbReference type="Proteomes" id="UP000184418"/>
    </source>
</evidence>
<keyword evidence="1 4" id="KW-0808">Transferase</keyword>
<evidence type="ECO:0000313" key="4">
    <source>
        <dbReference type="EMBL" id="SHI36360.1"/>
    </source>
</evidence>
<dbReference type="OrthoDB" id="9796381at2"/>
<gene>
    <name evidence="4" type="ORF">SAMN02745146_0654</name>
</gene>
<dbReference type="CDD" id="cd04301">
    <property type="entry name" value="NAT_SF"/>
    <property type="match status" value="1"/>
</dbReference>
<dbReference type="STRING" id="1121955.SAMN02745146_0654"/>
<dbReference type="Gene3D" id="3.40.630.30">
    <property type="match status" value="1"/>
</dbReference>
<feature type="domain" description="N-acetyltransferase" evidence="3">
    <location>
        <begin position="1"/>
        <end position="168"/>
    </location>
</feature>
<sequence>MLIRLATAADLPAIMALIRKVVPLMQAGGNFQWEGDYPNEEVFRQDIARNHLWVAELAGQVAAVAALTYNDQDPEYVQADWDATEPALVTHRLAVDPAAQGHGLAAALLRHAETLAARHSLQVLRVDTNSENTATQLLFPKLGYRFAGEITLGFRPGLRFFCYEKRLG</sequence>
<evidence type="ECO:0000259" key="3">
    <source>
        <dbReference type="PROSITE" id="PS51186"/>
    </source>
</evidence>
<dbReference type="EMBL" id="FQYN01000001">
    <property type="protein sequence ID" value="SHI36360.1"/>
    <property type="molecule type" value="Genomic_DNA"/>
</dbReference>
<accession>A0A1M6AIP8</accession>
<reference evidence="4 5" key="1">
    <citation type="submission" date="2016-11" db="EMBL/GenBank/DDBJ databases">
        <authorList>
            <person name="Jaros S."/>
            <person name="Januszkiewicz K."/>
            <person name="Wedrychowicz H."/>
        </authorList>
    </citation>
    <scope>NUCLEOTIDE SEQUENCE [LARGE SCALE GENOMIC DNA]</scope>
    <source>
        <strain evidence="4 5">DSM 21074</strain>
    </source>
</reference>
<name>A0A1M6AIP8_9BACT</name>
<dbReference type="PROSITE" id="PS51186">
    <property type="entry name" value="GNAT"/>
    <property type="match status" value="1"/>
</dbReference>
<dbReference type="Proteomes" id="UP000184418">
    <property type="component" value="Unassembled WGS sequence"/>
</dbReference>
<dbReference type="GO" id="GO:0016747">
    <property type="term" value="F:acyltransferase activity, transferring groups other than amino-acyl groups"/>
    <property type="evidence" value="ECO:0007669"/>
    <property type="project" value="InterPro"/>
</dbReference>
<dbReference type="InterPro" id="IPR050832">
    <property type="entry name" value="Bact_Acetyltransf"/>
</dbReference>
<evidence type="ECO:0000256" key="2">
    <source>
        <dbReference type="ARBA" id="ARBA00023315"/>
    </source>
</evidence>
<dbReference type="PANTHER" id="PTHR43877">
    <property type="entry name" value="AMINOALKYLPHOSPHONATE N-ACETYLTRANSFERASE-RELATED-RELATED"/>
    <property type="match status" value="1"/>
</dbReference>
<proteinExistence type="predicted"/>
<dbReference type="Pfam" id="PF00583">
    <property type="entry name" value="Acetyltransf_1"/>
    <property type="match status" value="1"/>
</dbReference>
<keyword evidence="2 4" id="KW-0012">Acyltransferase</keyword>
<dbReference type="SUPFAM" id="SSF55729">
    <property type="entry name" value="Acyl-CoA N-acyltransferases (Nat)"/>
    <property type="match status" value="1"/>
</dbReference>
<dbReference type="AlphaFoldDB" id="A0A1M6AIP8"/>
<keyword evidence="5" id="KW-1185">Reference proteome</keyword>
<evidence type="ECO:0000256" key="1">
    <source>
        <dbReference type="ARBA" id="ARBA00022679"/>
    </source>
</evidence>
<protein>
    <submittedName>
        <fullName evidence="4">L-amino acid N-acyltransferase YncA</fullName>
    </submittedName>
</protein>
<dbReference type="PANTHER" id="PTHR43877:SF2">
    <property type="entry name" value="AMINOALKYLPHOSPHONATE N-ACETYLTRANSFERASE-RELATED"/>
    <property type="match status" value="1"/>
</dbReference>
<dbReference type="InterPro" id="IPR016181">
    <property type="entry name" value="Acyl_CoA_acyltransferase"/>
</dbReference>